<dbReference type="AlphaFoldDB" id="A0A7J5BNC5"/>
<dbReference type="SUPFAM" id="SSF53807">
    <property type="entry name" value="Helical backbone' metal receptor"/>
    <property type="match status" value="1"/>
</dbReference>
<comment type="subcellular location">
    <subcellularLocation>
        <location evidence="1">Cell envelope</location>
    </subcellularLocation>
</comment>
<evidence type="ECO:0000256" key="3">
    <source>
        <dbReference type="ARBA" id="ARBA00022448"/>
    </source>
</evidence>
<evidence type="ECO:0000256" key="5">
    <source>
        <dbReference type="SAM" id="SignalP"/>
    </source>
</evidence>
<dbReference type="GO" id="GO:1901678">
    <property type="term" value="P:iron coordination entity transport"/>
    <property type="evidence" value="ECO:0007669"/>
    <property type="project" value="UniProtKB-ARBA"/>
</dbReference>
<keyword evidence="4 5" id="KW-0732">Signal</keyword>
<comment type="caution">
    <text evidence="7">The sequence shown here is derived from an EMBL/GenBank/DDBJ whole genome shotgun (WGS) entry which is preliminary data.</text>
</comment>
<dbReference type="OrthoDB" id="1846031at2"/>
<keyword evidence="9" id="KW-1185">Reference proteome</keyword>
<accession>A0A7J5BNC5</accession>
<feature type="domain" description="Fe/B12 periplasmic-binding" evidence="6">
    <location>
        <begin position="62"/>
        <end position="338"/>
    </location>
</feature>
<evidence type="ECO:0000256" key="2">
    <source>
        <dbReference type="ARBA" id="ARBA00008814"/>
    </source>
</evidence>
<dbReference type="PANTHER" id="PTHR30532:SF24">
    <property type="entry name" value="FERRIC ENTEROBACTIN-BINDING PERIPLASMIC PROTEIN FEPB"/>
    <property type="match status" value="1"/>
</dbReference>
<evidence type="ECO:0000256" key="1">
    <source>
        <dbReference type="ARBA" id="ARBA00004196"/>
    </source>
</evidence>
<evidence type="ECO:0000256" key="4">
    <source>
        <dbReference type="ARBA" id="ARBA00022729"/>
    </source>
</evidence>
<gene>
    <name evidence="8" type="ORF">F8O01_08110</name>
    <name evidence="7" type="ORF">F8O01_15235</name>
</gene>
<dbReference type="InterPro" id="IPR002491">
    <property type="entry name" value="ABC_transptr_periplasmic_BD"/>
</dbReference>
<sequence>MHVTRPWRATRGLVAVLAAAALFPTACTGSGDAEPSAGADDGTAVTTSGAFGSSEITAVPQRVFALSPTDADMLLSIGVEPIAIPYTAQIDAATGGSGMYPWQKAIYPADTPRVEVSTEELNVEAIAATEPDLIVGTTFFGLTQETYDKLSSIAPVVHFDTEPNADAWQDSVAKIGEATGHGAEASEAVADAEASLAGVREAHPELEGVTYNAIISPTQDGFALLCSTDDNLARVMTEFGMVLSDYATGIDCAQGKAMLGWENLANMDADVLWAIPDTTEQMSELDAQALWAGLPAVQRDAVVVVPKTEGVPFALAFPSPLSLVWAADQFAPLVSAAVAKN</sequence>
<evidence type="ECO:0000313" key="8">
    <source>
        <dbReference type="EMBL" id="KAB1657213.1"/>
    </source>
</evidence>
<dbReference type="Pfam" id="PF01497">
    <property type="entry name" value="Peripla_BP_2"/>
    <property type="match status" value="1"/>
</dbReference>
<reference evidence="7 9" key="1">
    <citation type="submission" date="2019-09" db="EMBL/GenBank/DDBJ databases">
        <title>Phylogeny of genus Pseudoclavibacter and closely related genus.</title>
        <authorList>
            <person name="Li Y."/>
        </authorList>
    </citation>
    <scope>NUCLEOTIDE SEQUENCE [LARGE SCALE GENOMIC DNA]</scope>
    <source>
        <strain evidence="7 9">DSM 23821</strain>
    </source>
</reference>
<proteinExistence type="inferred from homology"/>
<dbReference type="EMBL" id="WBJZ01000023">
    <property type="protein sequence ID" value="KAB1653423.1"/>
    <property type="molecule type" value="Genomic_DNA"/>
</dbReference>
<feature type="chain" id="PRO_5038314382" evidence="5">
    <location>
        <begin position="29"/>
        <end position="341"/>
    </location>
</feature>
<evidence type="ECO:0000313" key="7">
    <source>
        <dbReference type="EMBL" id="KAB1653423.1"/>
    </source>
</evidence>
<name>A0A7J5BNC5_9MICO</name>
<organism evidence="7 9">
    <name type="scientific">Pseudoclavibacter chungangensis</name>
    <dbReference type="NCBI Taxonomy" id="587635"/>
    <lineage>
        <taxon>Bacteria</taxon>
        <taxon>Bacillati</taxon>
        <taxon>Actinomycetota</taxon>
        <taxon>Actinomycetes</taxon>
        <taxon>Micrococcales</taxon>
        <taxon>Microbacteriaceae</taxon>
        <taxon>Pseudoclavibacter</taxon>
    </lineage>
</organism>
<dbReference type="GO" id="GO:0030288">
    <property type="term" value="C:outer membrane-bounded periplasmic space"/>
    <property type="evidence" value="ECO:0007669"/>
    <property type="project" value="TreeGrafter"/>
</dbReference>
<feature type="signal peptide" evidence="5">
    <location>
        <begin position="1"/>
        <end position="28"/>
    </location>
</feature>
<comment type="similarity">
    <text evidence="2">Belongs to the bacterial solute-binding protein 8 family.</text>
</comment>
<dbReference type="RefSeq" id="WP_158040383.1">
    <property type="nucleotide sequence ID" value="NZ_JACCFV010000001.1"/>
</dbReference>
<dbReference type="PANTHER" id="PTHR30532">
    <property type="entry name" value="IRON III DICITRATE-BINDING PERIPLASMIC PROTEIN"/>
    <property type="match status" value="1"/>
</dbReference>
<dbReference type="EMBL" id="WBJZ01000009">
    <property type="protein sequence ID" value="KAB1657213.1"/>
    <property type="molecule type" value="Genomic_DNA"/>
</dbReference>
<evidence type="ECO:0000259" key="6">
    <source>
        <dbReference type="PROSITE" id="PS50983"/>
    </source>
</evidence>
<evidence type="ECO:0000313" key="9">
    <source>
        <dbReference type="Proteomes" id="UP000467240"/>
    </source>
</evidence>
<keyword evidence="3" id="KW-0813">Transport</keyword>
<dbReference type="PROSITE" id="PS50983">
    <property type="entry name" value="FE_B12_PBP"/>
    <property type="match status" value="1"/>
</dbReference>
<dbReference type="InterPro" id="IPR051313">
    <property type="entry name" value="Bact_iron-sidero_bind"/>
</dbReference>
<protein>
    <submittedName>
        <fullName evidence="7">ABC transporter substrate-binding protein</fullName>
    </submittedName>
</protein>
<dbReference type="Gene3D" id="3.40.50.1980">
    <property type="entry name" value="Nitrogenase molybdenum iron protein domain"/>
    <property type="match status" value="2"/>
</dbReference>
<dbReference type="Proteomes" id="UP000467240">
    <property type="component" value="Unassembled WGS sequence"/>
</dbReference>